<keyword evidence="3" id="KW-0479">Metal-binding</keyword>
<keyword evidence="2 3" id="KW-0501">Molybdenum cofactor biosynthesis</keyword>
<keyword evidence="3" id="KW-0460">Magnesium</keyword>
<feature type="domain" description="MoeA N-terminal and linker" evidence="4">
    <location>
        <begin position="15"/>
        <end position="185"/>
    </location>
</feature>
<feature type="non-terminal residue" evidence="5">
    <location>
        <position position="242"/>
    </location>
</feature>
<name>A0A9W5S0M0_9BACL</name>
<dbReference type="Pfam" id="PF03453">
    <property type="entry name" value="MoeA_N"/>
    <property type="match status" value="1"/>
</dbReference>
<gene>
    <name evidence="5" type="ORF">BG53_05480</name>
</gene>
<dbReference type="EMBL" id="JFHU01000181">
    <property type="protein sequence ID" value="EXX86717.1"/>
    <property type="molecule type" value="Genomic_DNA"/>
</dbReference>
<comment type="function">
    <text evidence="3">Catalyzes the insertion of molybdate into adenylated molybdopterin with the concomitant release of AMP.</text>
</comment>
<comment type="cofactor">
    <cofactor evidence="3">
        <name>Mg(2+)</name>
        <dbReference type="ChEBI" id="CHEBI:18420"/>
    </cofactor>
</comment>
<comment type="catalytic activity">
    <reaction evidence="3">
        <text>adenylyl-molybdopterin + molybdate = Mo-molybdopterin + AMP + H(+)</text>
        <dbReference type="Rhea" id="RHEA:35047"/>
        <dbReference type="ChEBI" id="CHEBI:15378"/>
        <dbReference type="ChEBI" id="CHEBI:36264"/>
        <dbReference type="ChEBI" id="CHEBI:62727"/>
        <dbReference type="ChEBI" id="CHEBI:71302"/>
        <dbReference type="ChEBI" id="CHEBI:456215"/>
    </reaction>
</comment>
<dbReference type="EC" id="2.10.1.1" evidence="3"/>
<dbReference type="GO" id="GO:0046872">
    <property type="term" value="F:metal ion binding"/>
    <property type="evidence" value="ECO:0007669"/>
    <property type="project" value="UniProtKB-UniRule"/>
</dbReference>
<dbReference type="PANTHER" id="PTHR10192">
    <property type="entry name" value="MOLYBDOPTERIN BIOSYNTHESIS PROTEIN"/>
    <property type="match status" value="1"/>
</dbReference>
<dbReference type="GO" id="GO:0006777">
    <property type="term" value="P:Mo-molybdopterin cofactor biosynthetic process"/>
    <property type="evidence" value="ECO:0007669"/>
    <property type="project" value="UniProtKB-UniRule"/>
</dbReference>
<dbReference type="CDD" id="cd00887">
    <property type="entry name" value="MoeA"/>
    <property type="match status" value="1"/>
</dbReference>
<evidence type="ECO:0000256" key="2">
    <source>
        <dbReference type="ARBA" id="ARBA00023150"/>
    </source>
</evidence>
<dbReference type="AlphaFoldDB" id="A0A9W5S0M0"/>
<dbReference type="SUPFAM" id="SSF53218">
    <property type="entry name" value="Molybdenum cofactor biosynthesis proteins"/>
    <property type="match status" value="1"/>
</dbReference>
<dbReference type="Proteomes" id="UP000053750">
    <property type="component" value="Unassembled WGS sequence"/>
</dbReference>
<dbReference type="PANTHER" id="PTHR10192:SF5">
    <property type="entry name" value="GEPHYRIN"/>
    <property type="match status" value="1"/>
</dbReference>
<dbReference type="GO" id="GO:0061599">
    <property type="term" value="F:molybdopterin molybdotransferase activity"/>
    <property type="evidence" value="ECO:0007669"/>
    <property type="project" value="UniProtKB-UniRule"/>
</dbReference>
<evidence type="ECO:0000313" key="6">
    <source>
        <dbReference type="Proteomes" id="UP000053750"/>
    </source>
</evidence>
<keyword evidence="6" id="KW-1185">Reference proteome</keyword>
<comment type="pathway">
    <text evidence="1 3">Cofactor biosynthesis; molybdopterin biosynthesis.</text>
</comment>
<dbReference type="Gene3D" id="3.90.105.10">
    <property type="entry name" value="Molybdopterin biosynthesis moea protein, domain 2"/>
    <property type="match status" value="1"/>
</dbReference>
<comment type="similarity">
    <text evidence="3">Belongs to the MoeA family.</text>
</comment>
<dbReference type="InterPro" id="IPR038987">
    <property type="entry name" value="MoeA-like"/>
</dbReference>
<dbReference type="SUPFAM" id="SSF63882">
    <property type="entry name" value="MoeA N-terminal region -like"/>
    <property type="match status" value="1"/>
</dbReference>
<dbReference type="RefSeq" id="WP_036716321.1">
    <property type="nucleotide sequence ID" value="NZ_KK082271.1"/>
</dbReference>
<dbReference type="InterPro" id="IPR036425">
    <property type="entry name" value="MoaB/Mog-like_dom_sf"/>
</dbReference>
<proteinExistence type="inferred from homology"/>
<dbReference type="InterPro" id="IPR005110">
    <property type="entry name" value="MoeA_linker/N"/>
</dbReference>
<dbReference type="GO" id="GO:0005829">
    <property type="term" value="C:cytosol"/>
    <property type="evidence" value="ECO:0007669"/>
    <property type="project" value="TreeGrafter"/>
</dbReference>
<sequence length="242" mass="25594">MDFQGKTRFDRRAVRVDEAQRRLLEAVRPLAAEPVPLWRCVGRYPAEHSYATADWPPFARSGLDGYAVQAADIAQATPERPALLRVIDTIAAGQVSTAIVEPGTAVRIMTGAAVPEGADAVVMLEQTANAPAAGPGETASVLVKQPVASGRNIASRGEEFSCGSGIARPGERLRPGHIALLGTFGYAELSVVRRPRVAIFATGTELLSIEAPLEPGRIRDSNSSMVAALVKDAGCEPLPYGR</sequence>
<evidence type="ECO:0000256" key="3">
    <source>
        <dbReference type="RuleBase" id="RU365090"/>
    </source>
</evidence>
<dbReference type="FunFam" id="2.170.190.11:FF:000001">
    <property type="entry name" value="Molybdopterin molybdenumtransferase"/>
    <property type="match status" value="1"/>
</dbReference>
<dbReference type="InterPro" id="IPR036135">
    <property type="entry name" value="MoeA_linker/N_sf"/>
</dbReference>
<evidence type="ECO:0000313" key="5">
    <source>
        <dbReference type="EMBL" id="EXX86717.1"/>
    </source>
</evidence>
<keyword evidence="3" id="KW-0808">Transferase</keyword>
<comment type="caution">
    <text evidence="5">The sequence shown here is derived from an EMBL/GenBank/DDBJ whole genome shotgun (WGS) entry which is preliminary data.</text>
</comment>
<dbReference type="Gene3D" id="3.40.980.10">
    <property type="entry name" value="MoaB/Mog-like domain"/>
    <property type="match status" value="1"/>
</dbReference>
<evidence type="ECO:0000256" key="1">
    <source>
        <dbReference type="ARBA" id="ARBA00005046"/>
    </source>
</evidence>
<evidence type="ECO:0000259" key="4">
    <source>
        <dbReference type="Pfam" id="PF03453"/>
    </source>
</evidence>
<dbReference type="OrthoDB" id="9804758at2"/>
<organism evidence="5 6">
    <name type="scientific">Paenibacillus darwinianus</name>
    <dbReference type="NCBI Taxonomy" id="1380763"/>
    <lineage>
        <taxon>Bacteria</taxon>
        <taxon>Bacillati</taxon>
        <taxon>Bacillota</taxon>
        <taxon>Bacilli</taxon>
        <taxon>Bacillales</taxon>
        <taxon>Paenibacillaceae</taxon>
        <taxon>Paenibacillus</taxon>
    </lineage>
</organism>
<accession>A0A9W5S0M0</accession>
<keyword evidence="3" id="KW-0500">Molybdenum</keyword>
<reference evidence="5 6" key="1">
    <citation type="submission" date="2014-02" db="EMBL/GenBank/DDBJ databases">
        <title>Genome sequence of Paenibacillus darwinianus reveals adaptive mechanisms for survival in Antarctic soils.</title>
        <authorList>
            <person name="Dsouza M."/>
            <person name="Taylor M.W."/>
            <person name="Turner S.J."/>
            <person name="Aislabie J."/>
        </authorList>
    </citation>
    <scope>NUCLEOTIDE SEQUENCE [LARGE SCALE GENOMIC DNA]</scope>
    <source>
        <strain evidence="5 6">CE1</strain>
    </source>
</reference>
<protein>
    <recommendedName>
        <fullName evidence="3">Molybdopterin molybdenumtransferase</fullName>
        <ecNumber evidence="3">2.10.1.1</ecNumber>
    </recommendedName>
</protein>
<dbReference type="Gene3D" id="2.170.190.11">
    <property type="entry name" value="Molybdopterin biosynthesis moea protein, domain 3"/>
    <property type="match status" value="1"/>
</dbReference>